<sequence>MANSNAIGAASPVPTSTSMLGRDNSKKVHMQDRTPNKMEQGQGNTPGERDSSIQDKKPEQKEQKDLNPARRPQRLYLRRERAAMPKAMNMLRSSAWLLLGEEEKNRIVDAARSELNTVLNRDMDNYPRGAQIDYETLVRDAVCKVFSENLSLFKFEDEDEPLVCELFNIDREHYPGL</sequence>
<feature type="compositionally biased region" description="Basic and acidic residues" evidence="1">
    <location>
        <begin position="47"/>
        <end position="68"/>
    </location>
</feature>
<evidence type="ECO:0000313" key="2">
    <source>
        <dbReference type="EMBL" id="RYP06679.1"/>
    </source>
</evidence>
<evidence type="ECO:0000313" key="3">
    <source>
        <dbReference type="Proteomes" id="UP000293360"/>
    </source>
</evidence>
<dbReference type="AlphaFoldDB" id="A0A4V1XBL6"/>
<keyword evidence="3" id="KW-1185">Reference proteome</keyword>
<proteinExistence type="predicted"/>
<name>A0A4V1XBL6_9PEZI</name>
<dbReference type="Proteomes" id="UP000293360">
    <property type="component" value="Unassembled WGS sequence"/>
</dbReference>
<dbReference type="EMBL" id="QJNU01000120">
    <property type="protein sequence ID" value="RYP06679.1"/>
    <property type="molecule type" value="Genomic_DNA"/>
</dbReference>
<feature type="compositionally biased region" description="Basic and acidic residues" evidence="1">
    <location>
        <begin position="23"/>
        <end position="36"/>
    </location>
</feature>
<accession>A0A4V1XBL6</accession>
<protein>
    <submittedName>
        <fullName evidence="2">Uncharacterized protein</fullName>
    </submittedName>
</protein>
<dbReference type="OrthoDB" id="4723823at2759"/>
<reference evidence="2 3" key="1">
    <citation type="submission" date="2018-06" db="EMBL/GenBank/DDBJ databases">
        <title>Complete Genomes of Monosporascus.</title>
        <authorList>
            <person name="Robinson A.J."/>
            <person name="Natvig D.O."/>
        </authorList>
    </citation>
    <scope>NUCLEOTIDE SEQUENCE [LARGE SCALE GENOMIC DNA]</scope>
    <source>
        <strain evidence="2 3">CBS 110550</strain>
    </source>
</reference>
<gene>
    <name evidence="2" type="ORF">DL764_003025</name>
</gene>
<evidence type="ECO:0000256" key="1">
    <source>
        <dbReference type="SAM" id="MobiDB-lite"/>
    </source>
</evidence>
<feature type="region of interest" description="Disordered" evidence="1">
    <location>
        <begin position="1"/>
        <end position="73"/>
    </location>
</feature>
<organism evidence="2 3">
    <name type="scientific">Monosporascus ibericus</name>
    <dbReference type="NCBI Taxonomy" id="155417"/>
    <lineage>
        <taxon>Eukaryota</taxon>
        <taxon>Fungi</taxon>
        <taxon>Dikarya</taxon>
        <taxon>Ascomycota</taxon>
        <taxon>Pezizomycotina</taxon>
        <taxon>Sordariomycetes</taxon>
        <taxon>Xylariomycetidae</taxon>
        <taxon>Xylariales</taxon>
        <taxon>Xylariales incertae sedis</taxon>
        <taxon>Monosporascus</taxon>
    </lineage>
</organism>
<comment type="caution">
    <text evidence="2">The sequence shown here is derived from an EMBL/GenBank/DDBJ whole genome shotgun (WGS) entry which is preliminary data.</text>
</comment>